<protein>
    <submittedName>
        <fullName evidence="1">Uncharacterized protein</fullName>
    </submittedName>
</protein>
<name>A0A2D2CYI3_METT3</name>
<proteinExistence type="predicted"/>
<reference evidence="2" key="1">
    <citation type="submission" date="2017-10" db="EMBL/GenBank/DDBJ databases">
        <title>Completed PacBio SMRT sequence of Methylosinus trichosporium OB3b reveals presence of a third large plasmid.</title>
        <authorList>
            <person name="Charles T.C."/>
            <person name="Lynch M.D.J."/>
            <person name="Heil J.R."/>
            <person name="Cheng J."/>
        </authorList>
    </citation>
    <scope>NUCLEOTIDE SEQUENCE [LARGE SCALE GENOMIC DNA]</scope>
    <source>
        <strain evidence="2">OB3b</strain>
    </source>
</reference>
<dbReference type="AlphaFoldDB" id="A0A2D2CYI3"/>
<gene>
    <name evidence="1" type="ORF">CQW49_07765</name>
</gene>
<dbReference type="RefSeq" id="WP_003611100.1">
    <property type="nucleotide sequence ID" value="NZ_ADVE02000001.1"/>
</dbReference>
<evidence type="ECO:0000313" key="1">
    <source>
        <dbReference type="EMBL" id="ATQ67800.1"/>
    </source>
</evidence>
<organism evidence="1 2">
    <name type="scientific">Methylosinus trichosporium (strain ATCC 35070 / NCIMB 11131 / UNIQEM 75 / OB3b)</name>
    <dbReference type="NCBI Taxonomy" id="595536"/>
    <lineage>
        <taxon>Bacteria</taxon>
        <taxon>Pseudomonadati</taxon>
        <taxon>Pseudomonadota</taxon>
        <taxon>Alphaproteobacteria</taxon>
        <taxon>Hyphomicrobiales</taxon>
        <taxon>Methylocystaceae</taxon>
        <taxon>Methylosinus</taxon>
    </lineage>
</organism>
<dbReference type="STRING" id="595536.GCA_000178815_03599"/>
<accession>A0A2D2CYI3</accession>
<sequence length="110" mass="11915">MGFESGDEGRRAQLPLRRLGESFDFEFEGTCFTATVGFYPDGRVGELFLNGLKLDTAQDVYACDLGKAISIALQYGASLEALARTMTRDGAGRPRGLAGCVLDLVREMRG</sequence>
<evidence type="ECO:0000313" key="2">
    <source>
        <dbReference type="Proteomes" id="UP000230709"/>
    </source>
</evidence>
<dbReference type="Proteomes" id="UP000230709">
    <property type="component" value="Chromosome"/>
</dbReference>
<keyword evidence="2" id="KW-1185">Reference proteome</keyword>
<dbReference type="EMBL" id="CP023737">
    <property type="protein sequence ID" value="ATQ67800.1"/>
    <property type="molecule type" value="Genomic_DNA"/>
</dbReference>
<dbReference type="KEGG" id="mtw:CQW49_07765"/>